<dbReference type="PROSITE" id="PS00237">
    <property type="entry name" value="G_PROTEIN_RECEP_F1_1"/>
    <property type="match status" value="1"/>
</dbReference>
<dbReference type="PRINTS" id="PR00237">
    <property type="entry name" value="GPCRRHODOPSN"/>
</dbReference>
<keyword evidence="3" id="KW-1003">Cell membrane</keyword>
<evidence type="ECO:0000256" key="3">
    <source>
        <dbReference type="ARBA" id="ARBA00022475"/>
    </source>
</evidence>
<organism evidence="13 14">
    <name type="scientific">Oedothorax gibbosus</name>
    <dbReference type="NCBI Taxonomy" id="931172"/>
    <lineage>
        <taxon>Eukaryota</taxon>
        <taxon>Metazoa</taxon>
        <taxon>Ecdysozoa</taxon>
        <taxon>Arthropoda</taxon>
        <taxon>Chelicerata</taxon>
        <taxon>Arachnida</taxon>
        <taxon>Araneae</taxon>
        <taxon>Araneomorphae</taxon>
        <taxon>Entelegynae</taxon>
        <taxon>Araneoidea</taxon>
        <taxon>Linyphiidae</taxon>
        <taxon>Erigoninae</taxon>
        <taxon>Oedothorax</taxon>
    </lineage>
</organism>
<dbReference type="PRINTS" id="PR00244">
    <property type="entry name" value="NEUROKININR"/>
</dbReference>
<evidence type="ECO:0000256" key="8">
    <source>
        <dbReference type="ARBA" id="ARBA00023170"/>
    </source>
</evidence>
<keyword evidence="8 10" id="KW-0675">Receptor</keyword>
<dbReference type="CDD" id="cd15390">
    <property type="entry name" value="7tmA_TACR"/>
    <property type="match status" value="1"/>
</dbReference>
<feature type="transmembrane region" description="Helical" evidence="11">
    <location>
        <begin position="121"/>
        <end position="145"/>
    </location>
</feature>
<keyword evidence="4 10" id="KW-0812">Transmembrane</keyword>
<dbReference type="PANTHER" id="PTHR46925">
    <property type="entry name" value="G-PROTEIN COUPLED RECEPTOR TKR-1-RELATED"/>
    <property type="match status" value="1"/>
</dbReference>
<feature type="transmembrane region" description="Helical" evidence="11">
    <location>
        <begin position="84"/>
        <end position="109"/>
    </location>
</feature>
<feature type="transmembrane region" description="Helical" evidence="11">
    <location>
        <begin position="196"/>
        <end position="219"/>
    </location>
</feature>
<accession>A0AAV6U5Y5</accession>
<evidence type="ECO:0000259" key="12">
    <source>
        <dbReference type="PROSITE" id="PS50262"/>
    </source>
</evidence>
<comment type="subcellular location">
    <subcellularLocation>
        <location evidence="1">Cell membrane</location>
        <topology evidence="1">Multi-pass membrane protein</topology>
    </subcellularLocation>
</comment>
<dbReference type="InterPro" id="IPR017452">
    <property type="entry name" value="GPCR_Rhodpsn_7TM"/>
</dbReference>
<evidence type="ECO:0000256" key="10">
    <source>
        <dbReference type="RuleBase" id="RU000688"/>
    </source>
</evidence>
<dbReference type="SUPFAM" id="SSF81321">
    <property type="entry name" value="Family A G protein-coupled receptor-like"/>
    <property type="match status" value="1"/>
</dbReference>
<feature type="transmembrane region" description="Helical" evidence="11">
    <location>
        <begin position="307"/>
        <end position="325"/>
    </location>
</feature>
<keyword evidence="9 10" id="KW-0807">Transducer</keyword>
<feature type="transmembrane region" description="Helical" evidence="11">
    <location>
        <begin position="165"/>
        <end position="184"/>
    </location>
</feature>
<comment type="similarity">
    <text evidence="2 10">Belongs to the G-protein coupled receptor 1 family.</text>
</comment>
<feature type="transmembrane region" description="Helical" evidence="11">
    <location>
        <begin position="345"/>
        <end position="368"/>
    </location>
</feature>
<evidence type="ECO:0000256" key="7">
    <source>
        <dbReference type="ARBA" id="ARBA00023136"/>
    </source>
</evidence>
<dbReference type="Pfam" id="PF00001">
    <property type="entry name" value="7tm_1"/>
    <property type="match status" value="1"/>
</dbReference>
<dbReference type="Proteomes" id="UP000827092">
    <property type="component" value="Unassembled WGS sequence"/>
</dbReference>
<feature type="transmembrane region" description="Helical" evidence="11">
    <location>
        <begin position="259"/>
        <end position="286"/>
    </location>
</feature>
<evidence type="ECO:0000256" key="9">
    <source>
        <dbReference type="ARBA" id="ARBA00023224"/>
    </source>
</evidence>
<evidence type="ECO:0000256" key="6">
    <source>
        <dbReference type="ARBA" id="ARBA00023040"/>
    </source>
</evidence>
<keyword evidence="7 11" id="KW-0472">Membrane</keyword>
<keyword evidence="6 10" id="KW-0297">G-protein coupled receptor</keyword>
<evidence type="ECO:0000256" key="5">
    <source>
        <dbReference type="ARBA" id="ARBA00022989"/>
    </source>
</evidence>
<dbReference type="PROSITE" id="PS50262">
    <property type="entry name" value="G_PROTEIN_RECEP_F1_2"/>
    <property type="match status" value="1"/>
</dbReference>
<dbReference type="GO" id="GO:0004995">
    <property type="term" value="F:tachykinin receptor activity"/>
    <property type="evidence" value="ECO:0007669"/>
    <property type="project" value="InterPro"/>
</dbReference>
<evidence type="ECO:0000256" key="1">
    <source>
        <dbReference type="ARBA" id="ARBA00004651"/>
    </source>
</evidence>
<name>A0AAV6U5Y5_9ARAC</name>
<comment type="caution">
    <text evidence="13">The sequence shown here is derived from an EMBL/GenBank/DDBJ whole genome shotgun (WGS) entry which is preliminary data.</text>
</comment>
<dbReference type="EMBL" id="JAFNEN010000630">
    <property type="protein sequence ID" value="KAG8179380.1"/>
    <property type="molecule type" value="Genomic_DNA"/>
</dbReference>
<evidence type="ECO:0000256" key="2">
    <source>
        <dbReference type="ARBA" id="ARBA00010663"/>
    </source>
</evidence>
<reference evidence="13 14" key="1">
    <citation type="journal article" date="2022" name="Nat. Ecol. Evol.">
        <title>A masculinizing supergene underlies an exaggerated male reproductive morph in a spider.</title>
        <authorList>
            <person name="Hendrickx F."/>
            <person name="De Corte Z."/>
            <person name="Sonet G."/>
            <person name="Van Belleghem S.M."/>
            <person name="Kostlbacher S."/>
            <person name="Vangestel C."/>
        </authorList>
    </citation>
    <scope>NUCLEOTIDE SEQUENCE [LARGE SCALE GENOMIC DNA]</scope>
    <source>
        <strain evidence="13">W744_W776</strain>
    </source>
</reference>
<keyword evidence="14" id="KW-1185">Reference proteome</keyword>
<evidence type="ECO:0000256" key="11">
    <source>
        <dbReference type="SAM" id="Phobius"/>
    </source>
</evidence>
<feature type="domain" description="G-protein coupled receptors family 1 profile" evidence="12">
    <location>
        <begin position="100"/>
        <end position="366"/>
    </location>
</feature>
<evidence type="ECO:0000313" key="14">
    <source>
        <dbReference type="Proteomes" id="UP000827092"/>
    </source>
</evidence>
<dbReference type="InterPro" id="IPR001681">
    <property type="entry name" value="Neurokn_rcpt"/>
</dbReference>
<dbReference type="Gene3D" id="1.20.1070.10">
    <property type="entry name" value="Rhodopsin 7-helix transmembrane proteins"/>
    <property type="match status" value="1"/>
</dbReference>
<dbReference type="AlphaFoldDB" id="A0AAV6U5Y5"/>
<dbReference type="GO" id="GO:0005886">
    <property type="term" value="C:plasma membrane"/>
    <property type="evidence" value="ECO:0007669"/>
    <property type="project" value="UniProtKB-SubCell"/>
</dbReference>
<proteinExistence type="inferred from homology"/>
<keyword evidence="5 11" id="KW-1133">Transmembrane helix</keyword>
<dbReference type="SMART" id="SM01381">
    <property type="entry name" value="7TM_GPCR_Srsx"/>
    <property type="match status" value="1"/>
</dbReference>
<dbReference type="InterPro" id="IPR000276">
    <property type="entry name" value="GPCR_Rhodpsn"/>
</dbReference>
<evidence type="ECO:0000313" key="13">
    <source>
        <dbReference type="EMBL" id="KAG8179380.1"/>
    </source>
</evidence>
<evidence type="ECO:0000256" key="4">
    <source>
        <dbReference type="ARBA" id="ARBA00022692"/>
    </source>
</evidence>
<sequence length="445" mass="51285">MGNVQKKEVDLLELYMNSQEHIYNYNNSVCDGIFENFNTNLTTEESVDIAIQFNYSDLFWKCVNNTIPSSIFNQPYILPWYQQLMWTLLFAVMIMVAIVGNTIVMWIILAHRRMRTVTNLFLLNLAIADFLLASGNATFNFIFMLNSHWPFGETFCVVSNFVANLTVSTSVFTILAMSVDRFVAVTRPLRPRMTKAVAYSIILSVWTLSSVLSSPSLLYSTTITYKYADATQRTLCLLVWPDGLGTGLGNSNLDHVYNIVFLVVTYVIPMICMAFTYTWIGCILWGSKVIGENSVPQNHVIKSKQRVVHMLVAIMLLFAFCWLPYHTYFLYTYYNAEVIHARFIQHVYLAIYWLAMSNSCYNPIVYYVMNSRFRGYFQDVMCLSRLSLKSPSTGSGERSFPLHAKASIVTSNRTRSYRLSHLRRSTKRELDEAPEERRNYHDVSV</sequence>
<gene>
    <name evidence="13" type="ORF">JTE90_022084</name>
</gene>
<dbReference type="PANTHER" id="PTHR46925:SF2">
    <property type="entry name" value="G-PROTEIN COUPLED RECEPTOR TKR-1-RELATED"/>
    <property type="match status" value="1"/>
</dbReference>
<protein>
    <recommendedName>
        <fullName evidence="12">G-protein coupled receptors family 1 profile domain-containing protein</fullName>
    </recommendedName>
</protein>